<evidence type="ECO:0000313" key="1">
    <source>
        <dbReference type="EMBL" id="MBA6066509.1"/>
    </source>
</evidence>
<dbReference type="InterPro" id="IPR022541">
    <property type="entry name" value="YhfG"/>
</dbReference>
<sequence length="55" mass="6377">MKGISLETKKAYCAKTRRSNYVASLRLEGFTVSPDAAERELPTREELLRKYRKQS</sequence>
<dbReference type="Pfam" id="PF10832">
    <property type="entry name" value="YhfG"/>
    <property type="match status" value="1"/>
</dbReference>
<reference evidence="1 3" key="1">
    <citation type="submission" date="2020-07" db="EMBL/GenBank/DDBJ databases">
        <title>Diversity of carbapenemase encoding genes among Pseudomonas putida group clinical isolates in a tertiary Brazilian hospital.</title>
        <authorList>
            <person name="Alberto-Lei F."/>
            <person name="Nodari C.S."/>
            <person name="Streling A.P."/>
            <person name="Paulino J.T."/>
            <person name="Bessa-Neto F.O."/>
            <person name="Cayo R."/>
            <person name="Gales A.C."/>
        </authorList>
    </citation>
    <scope>NUCLEOTIDE SEQUENCE [LARGE SCALE GENOMIC DNA]</scope>
    <source>
        <strain evidence="1 3">14802</strain>
    </source>
</reference>
<proteinExistence type="predicted"/>
<evidence type="ECO:0000313" key="2">
    <source>
        <dbReference type="EMBL" id="MDH1632441.1"/>
    </source>
</evidence>
<protein>
    <submittedName>
        <fullName evidence="1">DUF2559 family protein</fullName>
    </submittedName>
    <submittedName>
        <fullName evidence="2">YhfG family protein</fullName>
    </submittedName>
</protein>
<dbReference type="RefSeq" id="WP_156329610.1">
    <property type="nucleotide sequence ID" value="NZ_CP128544.1"/>
</dbReference>
<name>A0A7W2JWK5_9PSED</name>
<dbReference type="Proteomes" id="UP001160882">
    <property type="component" value="Unassembled WGS sequence"/>
</dbReference>
<dbReference type="Proteomes" id="UP000541770">
    <property type="component" value="Unassembled WGS sequence"/>
</dbReference>
<organism evidence="1 3">
    <name type="scientific">Pseudomonas mosselii</name>
    <dbReference type="NCBI Taxonomy" id="78327"/>
    <lineage>
        <taxon>Bacteria</taxon>
        <taxon>Pseudomonadati</taxon>
        <taxon>Pseudomonadota</taxon>
        <taxon>Gammaproteobacteria</taxon>
        <taxon>Pseudomonadales</taxon>
        <taxon>Pseudomonadaceae</taxon>
        <taxon>Pseudomonas</taxon>
    </lineage>
</organism>
<accession>A0A7W2JWK5</accession>
<dbReference type="EMBL" id="JAOCGG010000048">
    <property type="protein sequence ID" value="MDH1632441.1"/>
    <property type="molecule type" value="Genomic_DNA"/>
</dbReference>
<reference evidence="2" key="2">
    <citation type="submission" date="2022-09" db="EMBL/GenBank/DDBJ databases">
        <title>Intensive care unit water sources are persistently colonized with multi-drug resistant bacteria and are the site of extensive horizontal gene transfer of antibiotic resistance genes.</title>
        <authorList>
            <person name="Diorio-Toth L."/>
        </authorList>
    </citation>
    <scope>NUCLEOTIDE SEQUENCE</scope>
    <source>
        <strain evidence="2">GD03782</strain>
    </source>
</reference>
<gene>
    <name evidence="1" type="ORF">H4C75_17360</name>
    <name evidence="2" type="ORF">N5I14_19570</name>
</gene>
<dbReference type="AlphaFoldDB" id="A0A7W2JWK5"/>
<evidence type="ECO:0000313" key="3">
    <source>
        <dbReference type="Proteomes" id="UP000541770"/>
    </source>
</evidence>
<dbReference type="EMBL" id="JACGDE010000011">
    <property type="protein sequence ID" value="MBA6066509.1"/>
    <property type="molecule type" value="Genomic_DNA"/>
</dbReference>
<comment type="caution">
    <text evidence="1">The sequence shown here is derived from an EMBL/GenBank/DDBJ whole genome shotgun (WGS) entry which is preliminary data.</text>
</comment>